<dbReference type="Proteomes" id="UP000886400">
    <property type="component" value="Unassembled WGS sequence"/>
</dbReference>
<reference evidence="1" key="1">
    <citation type="journal article" date="2020" name="mSystems">
        <title>Genome- and Community-Level Interaction Insights into Carbon Utilization and Element Cycling Functions of Hydrothermarchaeota in Hydrothermal Sediment.</title>
        <authorList>
            <person name="Zhou Z."/>
            <person name="Liu Y."/>
            <person name="Xu W."/>
            <person name="Pan J."/>
            <person name="Luo Z.H."/>
            <person name="Li M."/>
        </authorList>
    </citation>
    <scope>NUCLEOTIDE SEQUENCE [LARGE SCALE GENOMIC DNA]</scope>
    <source>
        <strain evidence="1">SpSt-1135</strain>
    </source>
</reference>
<name>A0A7C6A7E8_DESAE</name>
<proteinExistence type="predicted"/>
<dbReference type="AlphaFoldDB" id="A0A7C6A7E8"/>
<protein>
    <submittedName>
        <fullName evidence="1">Uncharacterized protein</fullName>
    </submittedName>
</protein>
<dbReference type="EMBL" id="DRZX01000262">
    <property type="protein sequence ID" value="HHS49284.1"/>
    <property type="molecule type" value="Genomic_DNA"/>
</dbReference>
<accession>A0A7C6A7E8</accession>
<evidence type="ECO:0000313" key="1">
    <source>
        <dbReference type="EMBL" id="HHS49284.1"/>
    </source>
</evidence>
<gene>
    <name evidence="1" type="ORF">ENM99_05510</name>
</gene>
<sequence length="215" mass="25181">MEIVESLKGLFKDRLVSICLHNLGITASISKNGLLVVLDNVFLDDIKRLKQELKKFKKLFCTPLVFEADFLANNKDYFCMEILELKENAKVLFGDNPAQNINIDAQALKNQIKREIVSKILAIRSSFLELTLERKIVEDIAYRSLYNFYLISKYLLYLKGIDSQNVFEDTEKHFSIDLYNTKKLFFMEKRPTFDKLLPLFEGYLKELDNFLKLQI</sequence>
<organism evidence="1">
    <name type="scientific">Desulfurella acetivorans</name>
    <dbReference type="NCBI Taxonomy" id="33002"/>
    <lineage>
        <taxon>Bacteria</taxon>
        <taxon>Pseudomonadati</taxon>
        <taxon>Campylobacterota</taxon>
        <taxon>Desulfurellia</taxon>
        <taxon>Desulfurellales</taxon>
        <taxon>Desulfurellaceae</taxon>
        <taxon>Desulfurella</taxon>
    </lineage>
</organism>
<comment type="caution">
    <text evidence="1">The sequence shown here is derived from an EMBL/GenBank/DDBJ whole genome shotgun (WGS) entry which is preliminary data.</text>
</comment>